<dbReference type="STRING" id="190974.SAMN05216439_0273"/>
<accession>A0A1H7NUI2</accession>
<feature type="transmembrane region" description="Helical" evidence="5">
    <location>
        <begin position="30"/>
        <end position="51"/>
    </location>
</feature>
<feature type="transmembrane region" description="Helical" evidence="5">
    <location>
        <begin position="105"/>
        <end position="124"/>
    </location>
</feature>
<comment type="subcellular location">
    <subcellularLocation>
        <location evidence="1">Membrane</location>
        <topology evidence="1">Multi-pass membrane protein</topology>
    </subcellularLocation>
</comment>
<dbReference type="Proteomes" id="UP000199506">
    <property type="component" value="Unassembled WGS sequence"/>
</dbReference>
<evidence type="ECO:0000256" key="4">
    <source>
        <dbReference type="ARBA" id="ARBA00023136"/>
    </source>
</evidence>
<evidence type="ECO:0000313" key="7">
    <source>
        <dbReference type="Proteomes" id="UP000199506"/>
    </source>
</evidence>
<sequence length="192" mass="21988">MFDIMGMIYGVLNTIFDPILAMDPNPSNPALTVLIIAFIVSLITTIANKYLVDQDALNEKQAKMKEFNKELRDAQKRGDGKKIAELQARQTEMMKENTAMMSEQFKPMIVTFVPIILIFFWMRASAIHDLVIILPTTVYWVTLTPLWHVIGSMFYGGQATIPYGIGWLLWYMICTFGMSQILRKFLGFKQGF</sequence>
<dbReference type="PANTHER" id="PTHR42198">
    <property type="entry name" value="INTEGRAL MEMBRANE PROTEIN"/>
    <property type="match status" value="1"/>
</dbReference>
<evidence type="ECO:0000256" key="3">
    <source>
        <dbReference type="ARBA" id="ARBA00022989"/>
    </source>
</evidence>
<dbReference type="RefSeq" id="WP_069574676.1">
    <property type="nucleotide sequence ID" value="NZ_FOAK01000013.1"/>
</dbReference>
<dbReference type="InterPro" id="IPR002809">
    <property type="entry name" value="EMC3/TMCO1"/>
</dbReference>
<keyword evidence="2 5" id="KW-0812">Transmembrane</keyword>
<dbReference type="Pfam" id="PF01956">
    <property type="entry name" value="EMC3_TMCO1"/>
    <property type="match status" value="1"/>
</dbReference>
<dbReference type="PANTHER" id="PTHR42198:SF1">
    <property type="entry name" value="INTEGRAL MEMBRANE PROTEIN"/>
    <property type="match status" value="1"/>
</dbReference>
<name>A0A1H7NUI2_9EURY</name>
<evidence type="ECO:0000256" key="5">
    <source>
        <dbReference type="SAM" id="Phobius"/>
    </source>
</evidence>
<dbReference type="SMART" id="SM01415">
    <property type="entry name" value="DUF106"/>
    <property type="match status" value="1"/>
</dbReference>
<protein>
    <submittedName>
        <fullName evidence="6">Uncharacterized membrane protein, DUF106 family</fullName>
    </submittedName>
</protein>
<dbReference type="InterPro" id="IPR038978">
    <property type="entry name" value="MJ0935"/>
</dbReference>
<dbReference type="AlphaFoldDB" id="A0A1H7NUI2"/>
<keyword evidence="4 5" id="KW-0472">Membrane</keyword>
<keyword evidence="3 5" id="KW-1133">Transmembrane helix</keyword>
<dbReference type="EMBL" id="FOAK01000013">
    <property type="protein sequence ID" value="SEL27066.1"/>
    <property type="molecule type" value="Genomic_DNA"/>
</dbReference>
<evidence type="ECO:0000256" key="2">
    <source>
        <dbReference type="ARBA" id="ARBA00022692"/>
    </source>
</evidence>
<gene>
    <name evidence="6" type="ORF">SAMN05216439_0273</name>
</gene>
<proteinExistence type="predicted"/>
<reference evidence="6 7" key="1">
    <citation type="submission" date="2016-10" db="EMBL/GenBank/DDBJ databases">
        <authorList>
            <person name="de Groot N.N."/>
        </authorList>
    </citation>
    <scope>NUCLEOTIDE SEQUENCE [LARGE SCALE GENOMIC DNA]</scope>
    <source>
        <strain evidence="6 7">DSM 11978</strain>
    </source>
</reference>
<organism evidence="6 7">
    <name type="scientific">Methanobrevibacter gottschalkii</name>
    <dbReference type="NCBI Taxonomy" id="190974"/>
    <lineage>
        <taxon>Archaea</taxon>
        <taxon>Methanobacteriati</taxon>
        <taxon>Methanobacteriota</taxon>
        <taxon>Methanomada group</taxon>
        <taxon>Methanobacteria</taxon>
        <taxon>Methanobacteriales</taxon>
        <taxon>Methanobacteriaceae</taxon>
        <taxon>Methanobrevibacter</taxon>
    </lineage>
</organism>
<dbReference type="GO" id="GO:0016020">
    <property type="term" value="C:membrane"/>
    <property type="evidence" value="ECO:0007669"/>
    <property type="project" value="UniProtKB-SubCell"/>
</dbReference>
<dbReference type="OrthoDB" id="84619at2157"/>
<feature type="transmembrane region" description="Helical" evidence="5">
    <location>
        <begin position="130"/>
        <end position="149"/>
    </location>
</feature>
<feature type="transmembrane region" description="Helical" evidence="5">
    <location>
        <begin position="161"/>
        <end position="182"/>
    </location>
</feature>
<evidence type="ECO:0000256" key="1">
    <source>
        <dbReference type="ARBA" id="ARBA00004141"/>
    </source>
</evidence>
<evidence type="ECO:0000313" key="6">
    <source>
        <dbReference type="EMBL" id="SEL27066.1"/>
    </source>
</evidence>